<evidence type="ECO:0000256" key="1">
    <source>
        <dbReference type="ARBA" id="ARBA00005466"/>
    </source>
</evidence>
<dbReference type="RefSeq" id="XP_040674152.1">
    <property type="nucleotide sequence ID" value="XM_040815345.1"/>
</dbReference>
<keyword evidence="3" id="KW-0274">FAD</keyword>
<feature type="domain" description="FAD-binding PCMH-type" evidence="6">
    <location>
        <begin position="61"/>
        <end position="241"/>
    </location>
</feature>
<dbReference type="Pfam" id="PF01565">
    <property type="entry name" value="FAD_binding_4"/>
    <property type="match status" value="1"/>
</dbReference>
<feature type="signal peptide" evidence="5">
    <location>
        <begin position="1"/>
        <end position="17"/>
    </location>
</feature>
<sequence>MALTATVLTALSSPVAATLPWAGTGYPPCDALIAAGLGDRVVLPTNTSYEPRIQSYWALNPRRHPYCLVQPHSTQEVSTALTALLDGDASDPVSSGGDWHIAVRAGGHNLGDSNNIENGVTIDLKYLNGTSYNAKTNIASIGPGAKWQDVYASLHKYGVVATGGRDGDVGVGGFLLGGGSTYYMAKEGFGCDAIANFEVALANGTIVNANKNENADLWRALKGGGSNFGVVTRYDMEALPDTKLARGQRSISTKYTGQFVDAIVDFTDKQQQHDDDALIAILAHVEGEDILATIEVNIQGEQNSTGFDKFRKIPQTKPFEQNVGHLYEAARNSTLPGDAWALQTTLTFKNDAKMLNYAASAHSRFAADVQESIGKKSFYSIIFFQPLPSFFADISEKRGGNMFAETLRDGDAVLWTAGIFVYTNQSDFAVASARMHEMVAELEQYSESIGADNQLRYLNYADFSQDPLGSYGEESVEHMHRVAKKYDPESKFQTRIPGGFKISRVQ</sequence>
<dbReference type="AlphaFoldDB" id="A0A1L9Q3P8"/>
<dbReference type="PANTHER" id="PTHR42973">
    <property type="entry name" value="BINDING OXIDOREDUCTASE, PUTATIVE (AFU_ORTHOLOGUE AFUA_1G17690)-RELATED"/>
    <property type="match status" value="1"/>
</dbReference>
<evidence type="ECO:0000256" key="2">
    <source>
        <dbReference type="ARBA" id="ARBA00022630"/>
    </source>
</evidence>
<dbReference type="GO" id="GO:0071949">
    <property type="term" value="F:FAD binding"/>
    <property type="evidence" value="ECO:0007669"/>
    <property type="project" value="InterPro"/>
</dbReference>
<dbReference type="EMBL" id="KV878139">
    <property type="protein sequence ID" value="OJJ08390.1"/>
    <property type="molecule type" value="Genomic_DNA"/>
</dbReference>
<feature type="chain" id="PRO_5012905667" description="FAD-binding PCMH-type domain-containing protein" evidence="5">
    <location>
        <begin position="18"/>
        <end position="506"/>
    </location>
</feature>
<keyword evidence="8" id="KW-1185">Reference proteome</keyword>
<evidence type="ECO:0000313" key="7">
    <source>
        <dbReference type="EMBL" id="OJJ08390.1"/>
    </source>
</evidence>
<dbReference type="GO" id="GO:0016491">
    <property type="term" value="F:oxidoreductase activity"/>
    <property type="evidence" value="ECO:0007669"/>
    <property type="project" value="UniProtKB-KW"/>
</dbReference>
<keyword evidence="2" id="KW-0285">Flavoprotein</keyword>
<dbReference type="VEuPathDB" id="FungiDB:ASPVEDRAFT_57496"/>
<dbReference type="PANTHER" id="PTHR42973:SF53">
    <property type="entry name" value="FAD-BINDING PCMH-TYPE DOMAIN-CONTAINING PROTEIN-RELATED"/>
    <property type="match status" value="1"/>
</dbReference>
<dbReference type="Gene3D" id="3.30.465.10">
    <property type="match status" value="1"/>
</dbReference>
<dbReference type="STRING" id="1036611.A0A1L9Q3P8"/>
<dbReference type="GeneID" id="63730856"/>
<dbReference type="InterPro" id="IPR016166">
    <property type="entry name" value="FAD-bd_PCMH"/>
</dbReference>
<accession>A0A1L9Q3P8</accession>
<organism evidence="7 8">
    <name type="scientific">Aspergillus versicolor CBS 583.65</name>
    <dbReference type="NCBI Taxonomy" id="1036611"/>
    <lineage>
        <taxon>Eukaryota</taxon>
        <taxon>Fungi</taxon>
        <taxon>Dikarya</taxon>
        <taxon>Ascomycota</taxon>
        <taxon>Pezizomycotina</taxon>
        <taxon>Eurotiomycetes</taxon>
        <taxon>Eurotiomycetidae</taxon>
        <taxon>Eurotiales</taxon>
        <taxon>Aspergillaceae</taxon>
        <taxon>Aspergillus</taxon>
        <taxon>Aspergillus subgen. Nidulantes</taxon>
    </lineage>
</organism>
<dbReference type="InterPro" id="IPR016169">
    <property type="entry name" value="FAD-bd_PCMH_sub2"/>
</dbReference>
<keyword evidence="4" id="KW-0560">Oxidoreductase</keyword>
<dbReference type="Proteomes" id="UP000184073">
    <property type="component" value="Unassembled WGS sequence"/>
</dbReference>
<dbReference type="InterPro" id="IPR006094">
    <property type="entry name" value="Oxid_FAD_bind_N"/>
</dbReference>
<reference evidence="8" key="1">
    <citation type="journal article" date="2017" name="Genome Biol.">
        <title>Comparative genomics reveals high biological diversity and specific adaptations in the industrially and medically important fungal genus Aspergillus.</title>
        <authorList>
            <person name="de Vries R.P."/>
            <person name="Riley R."/>
            <person name="Wiebenga A."/>
            <person name="Aguilar-Osorio G."/>
            <person name="Amillis S."/>
            <person name="Uchima C.A."/>
            <person name="Anderluh G."/>
            <person name="Asadollahi M."/>
            <person name="Askin M."/>
            <person name="Barry K."/>
            <person name="Battaglia E."/>
            <person name="Bayram O."/>
            <person name="Benocci T."/>
            <person name="Braus-Stromeyer S.A."/>
            <person name="Caldana C."/>
            <person name="Canovas D."/>
            <person name="Cerqueira G.C."/>
            <person name="Chen F."/>
            <person name="Chen W."/>
            <person name="Choi C."/>
            <person name="Clum A."/>
            <person name="Dos Santos R.A."/>
            <person name="Damasio A.R."/>
            <person name="Diallinas G."/>
            <person name="Emri T."/>
            <person name="Fekete E."/>
            <person name="Flipphi M."/>
            <person name="Freyberg S."/>
            <person name="Gallo A."/>
            <person name="Gournas C."/>
            <person name="Habgood R."/>
            <person name="Hainaut M."/>
            <person name="Harispe M.L."/>
            <person name="Henrissat B."/>
            <person name="Hilden K.S."/>
            <person name="Hope R."/>
            <person name="Hossain A."/>
            <person name="Karabika E."/>
            <person name="Karaffa L."/>
            <person name="Karanyi Z."/>
            <person name="Krasevec N."/>
            <person name="Kuo A."/>
            <person name="Kusch H."/>
            <person name="LaButti K."/>
            <person name="Lagendijk E.L."/>
            <person name="Lapidus A."/>
            <person name="Levasseur A."/>
            <person name="Lindquist E."/>
            <person name="Lipzen A."/>
            <person name="Logrieco A.F."/>
            <person name="MacCabe A."/>
            <person name="Maekelae M.R."/>
            <person name="Malavazi I."/>
            <person name="Melin P."/>
            <person name="Meyer V."/>
            <person name="Mielnichuk N."/>
            <person name="Miskei M."/>
            <person name="Molnar A.P."/>
            <person name="Mule G."/>
            <person name="Ngan C.Y."/>
            <person name="Orejas M."/>
            <person name="Orosz E."/>
            <person name="Ouedraogo J.P."/>
            <person name="Overkamp K.M."/>
            <person name="Park H.-S."/>
            <person name="Perrone G."/>
            <person name="Piumi F."/>
            <person name="Punt P.J."/>
            <person name="Ram A.F."/>
            <person name="Ramon A."/>
            <person name="Rauscher S."/>
            <person name="Record E."/>
            <person name="Riano-Pachon D.M."/>
            <person name="Robert V."/>
            <person name="Roehrig J."/>
            <person name="Ruller R."/>
            <person name="Salamov A."/>
            <person name="Salih N.S."/>
            <person name="Samson R.A."/>
            <person name="Sandor E."/>
            <person name="Sanguinetti M."/>
            <person name="Schuetze T."/>
            <person name="Sepcic K."/>
            <person name="Shelest E."/>
            <person name="Sherlock G."/>
            <person name="Sophianopoulou V."/>
            <person name="Squina F.M."/>
            <person name="Sun H."/>
            <person name="Susca A."/>
            <person name="Todd R.B."/>
            <person name="Tsang A."/>
            <person name="Unkles S.E."/>
            <person name="van de Wiele N."/>
            <person name="van Rossen-Uffink D."/>
            <person name="Oliveira J.V."/>
            <person name="Vesth T.C."/>
            <person name="Visser J."/>
            <person name="Yu J.-H."/>
            <person name="Zhou M."/>
            <person name="Andersen M.R."/>
            <person name="Archer D.B."/>
            <person name="Baker S.E."/>
            <person name="Benoit I."/>
            <person name="Brakhage A.A."/>
            <person name="Braus G.H."/>
            <person name="Fischer R."/>
            <person name="Frisvad J.C."/>
            <person name="Goldman G.H."/>
            <person name="Houbraken J."/>
            <person name="Oakley B."/>
            <person name="Pocsi I."/>
            <person name="Scazzocchio C."/>
            <person name="Seiboth B."/>
            <person name="vanKuyk P.A."/>
            <person name="Wortman J."/>
            <person name="Dyer P.S."/>
            <person name="Grigoriev I.V."/>
        </authorList>
    </citation>
    <scope>NUCLEOTIDE SEQUENCE [LARGE SCALE GENOMIC DNA]</scope>
    <source>
        <strain evidence="8">CBS 583.65</strain>
    </source>
</reference>
<evidence type="ECO:0000256" key="3">
    <source>
        <dbReference type="ARBA" id="ARBA00022827"/>
    </source>
</evidence>
<proteinExistence type="inferred from homology"/>
<evidence type="ECO:0000256" key="5">
    <source>
        <dbReference type="SAM" id="SignalP"/>
    </source>
</evidence>
<dbReference type="PROSITE" id="PS51387">
    <property type="entry name" value="FAD_PCMH"/>
    <property type="match status" value="1"/>
</dbReference>
<dbReference type="InterPro" id="IPR050416">
    <property type="entry name" value="FAD-linked_Oxidoreductase"/>
</dbReference>
<dbReference type="SUPFAM" id="SSF56176">
    <property type="entry name" value="FAD-binding/transporter-associated domain-like"/>
    <property type="match status" value="1"/>
</dbReference>
<keyword evidence="5" id="KW-0732">Signal</keyword>
<evidence type="ECO:0000256" key="4">
    <source>
        <dbReference type="ARBA" id="ARBA00023002"/>
    </source>
</evidence>
<evidence type="ECO:0000313" key="8">
    <source>
        <dbReference type="Proteomes" id="UP000184073"/>
    </source>
</evidence>
<comment type="similarity">
    <text evidence="1">Belongs to the oxygen-dependent FAD-linked oxidoreductase family.</text>
</comment>
<evidence type="ECO:0000259" key="6">
    <source>
        <dbReference type="PROSITE" id="PS51387"/>
    </source>
</evidence>
<dbReference type="OrthoDB" id="2151789at2759"/>
<protein>
    <recommendedName>
        <fullName evidence="6">FAD-binding PCMH-type domain-containing protein</fullName>
    </recommendedName>
</protein>
<name>A0A1L9Q3P8_ASPVE</name>
<gene>
    <name evidence="7" type="ORF">ASPVEDRAFT_57496</name>
</gene>
<dbReference type="InterPro" id="IPR036318">
    <property type="entry name" value="FAD-bd_PCMH-like_sf"/>
</dbReference>